<proteinExistence type="predicted"/>
<dbReference type="OrthoDB" id="9179578at2"/>
<organism evidence="1 2">
    <name type="scientific">Flavobacterium chilense</name>
    <dbReference type="NCBI Taxonomy" id="946677"/>
    <lineage>
        <taxon>Bacteria</taxon>
        <taxon>Pseudomonadati</taxon>
        <taxon>Bacteroidota</taxon>
        <taxon>Flavobacteriia</taxon>
        <taxon>Flavobacteriales</taxon>
        <taxon>Flavobacteriaceae</taxon>
        <taxon>Flavobacterium</taxon>
    </lineage>
</organism>
<accession>A0A1M6ZBR9</accession>
<evidence type="ECO:0000313" key="2">
    <source>
        <dbReference type="Proteomes" id="UP000184028"/>
    </source>
</evidence>
<dbReference type="STRING" id="946677.SAMN05444484_101956"/>
<dbReference type="AlphaFoldDB" id="A0A1M6ZBR9"/>
<name>A0A1M6ZBR9_9FLAO</name>
<evidence type="ECO:0008006" key="3">
    <source>
        <dbReference type="Google" id="ProtNLM"/>
    </source>
</evidence>
<dbReference type="Proteomes" id="UP000184028">
    <property type="component" value="Unassembled WGS sequence"/>
</dbReference>
<gene>
    <name evidence="1" type="ORF">SAMN05444484_101956</name>
</gene>
<keyword evidence="2" id="KW-1185">Reference proteome</keyword>
<protein>
    <recommendedName>
        <fullName evidence="3">Polymer-forming protein</fullName>
    </recommendedName>
</protein>
<dbReference type="RefSeq" id="WP_068841225.1">
    <property type="nucleotide sequence ID" value="NZ_FRBT01000001.1"/>
</dbReference>
<sequence>MLLQNTKSLRKCEISKEEIYKLIEKSNIDKELLEYHIDYDEENEWGCDTLICIGDLTIDGNFELGDKVNNLIVTGNLTVNGLLEHYDDEPITFLFVGGNFKAKNLITGGTLEVLGNVEIEGALIGHYNDCSAIIQGNAKAEFFYPEEHFFEINGIINFEKAYGNTWRVNEKKNNIDFMSDRAFYDLVDHAILNEPVTDEQIEEDEMDEMDDYYDTINDNEWYDRLREGKSFYKEI</sequence>
<dbReference type="EMBL" id="FRBT01000001">
    <property type="protein sequence ID" value="SHL27880.1"/>
    <property type="molecule type" value="Genomic_DNA"/>
</dbReference>
<reference evidence="2" key="1">
    <citation type="submission" date="2016-11" db="EMBL/GenBank/DDBJ databases">
        <authorList>
            <person name="Varghese N."/>
            <person name="Submissions S."/>
        </authorList>
    </citation>
    <scope>NUCLEOTIDE SEQUENCE [LARGE SCALE GENOMIC DNA]</scope>
    <source>
        <strain evidence="2">DSM 24724</strain>
    </source>
</reference>
<evidence type="ECO:0000313" key="1">
    <source>
        <dbReference type="EMBL" id="SHL27880.1"/>
    </source>
</evidence>